<keyword evidence="3" id="KW-1133">Transmembrane helix</keyword>
<keyword evidence="2" id="KW-0460">Magnesium</keyword>
<accession>A0A397IJC6</accession>
<evidence type="ECO:0000313" key="6">
    <source>
        <dbReference type="Proteomes" id="UP000266861"/>
    </source>
</evidence>
<dbReference type="STRING" id="1348612.A0A397IJC6"/>
<sequence length="310" mass="35031">MNKECHNNNPGEYTSPFAFTPQILSRLIDPKDINLLKNIGGVEEEIITIDVIEGPDKIYEKDSRKHQDFGIKHVSGHENDRPKVCWVEGVAIIVAIIIVVLISSLNNWWKQRQFQKLNAKKEDRNVKVIRDGKESLLSVHEVLVGVILKLEPGDIVSTDGVLVDVRECDAVRKLKYEDCLKELGKNGEHEPFLRSKTDPFIISGSKVLEALQTDPEDTPLQEKLNQLATLFYAKVTTLVGIKAGIVWQIIKVSEKEFEQSLEKSEQRTKESIQKVEKSIKQVMMSIPEGLPLAEHSLLLLQQLVVRVLSA</sequence>
<organism evidence="5 6">
    <name type="scientific">Diversispora epigaea</name>
    <dbReference type="NCBI Taxonomy" id="1348612"/>
    <lineage>
        <taxon>Eukaryota</taxon>
        <taxon>Fungi</taxon>
        <taxon>Fungi incertae sedis</taxon>
        <taxon>Mucoromycota</taxon>
        <taxon>Glomeromycotina</taxon>
        <taxon>Glomeromycetes</taxon>
        <taxon>Diversisporales</taxon>
        <taxon>Diversisporaceae</taxon>
        <taxon>Diversispora</taxon>
    </lineage>
</organism>
<dbReference type="PANTHER" id="PTHR24093">
    <property type="entry name" value="CATION TRANSPORTING ATPASE"/>
    <property type="match status" value="1"/>
</dbReference>
<reference evidence="5 6" key="1">
    <citation type="submission" date="2018-08" db="EMBL/GenBank/DDBJ databases">
        <title>Genome and evolution of the arbuscular mycorrhizal fungus Diversispora epigaea (formerly Glomus versiforme) and its bacterial endosymbionts.</title>
        <authorList>
            <person name="Sun X."/>
            <person name="Fei Z."/>
            <person name="Harrison M."/>
        </authorList>
    </citation>
    <scope>NUCLEOTIDE SEQUENCE [LARGE SCALE GENOMIC DNA]</scope>
    <source>
        <strain evidence="5 6">IT104</strain>
    </source>
</reference>
<evidence type="ECO:0000313" key="5">
    <source>
        <dbReference type="EMBL" id="RHZ76139.1"/>
    </source>
</evidence>
<evidence type="ECO:0000259" key="4">
    <source>
        <dbReference type="Pfam" id="PF00122"/>
    </source>
</evidence>
<evidence type="ECO:0000256" key="3">
    <source>
        <dbReference type="SAM" id="Phobius"/>
    </source>
</evidence>
<dbReference type="GO" id="GO:0006874">
    <property type="term" value="P:intracellular calcium ion homeostasis"/>
    <property type="evidence" value="ECO:0007669"/>
    <property type="project" value="TreeGrafter"/>
</dbReference>
<dbReference type="GO" id="GO:0005886">
    <property type="term" value="C:plasma membrane"/>
    <property type="evidence" value="ECO:0007669"/>
    <property type="project" value="TreeGrafter"/>
</dbReference>
<dbReference type="InterPro" id="IPR008250">
    <property type="entry name" value="ATPase_P-typ_transduc_dom_A_sf"/>
</dbReference>
<name>A0A397IJC6_9GLOM</name>
<evidence type="ECO:0000256" key="2">
    <source>
        <dbReference type="ARBA" id="ARBA00022842"/>
    </source>
</evidence>
<dbReference type="Pfam" id="PF00122">
    <property type="entry name" value="E1-E2_ATPase"/>
    <property type="match status" value="1"/>
</dbReference>
<dbReference type="GO" id="GO:0012505">
    <property type="term" value="C:endomembrane system"/>
    <property type="evidence" value="ECO:0007669"/>
    <property type="project" value="UniProtKB-SubCell"/>
</dbReference>
<dbReference type="OrthoDB" id="3352408at2759"/>
<dbReference type="Gene3D" id="2.70.150.10">
    <property type="entry name" value="Calcium-transporting ATPase, cytoplasmic transduction domain A"/>
    <property type="match status" value="1"/>
</dbReference>
<dbReference type="GO" id="GO:0005388">
    <property type="term" value="F:P-type calcium transporter activity"/>
    <property type="evidence" value="ECO:0007669"/>
    <property type="project" value="TreeGrafter"/>
</dbReference>
<dbReference type="Gene3D" id="1.20.1110.10">
    <property type="entry name" value="Calcium-transporting ATPase, transmembrane domain"/>
    <property type="match status" value="2"/>
</dbReference>
<evidence type="ECO:0000256" key="1">
    <source>
        <dbReference type="ARBA" id="ARBA00004127"/>
    </source>
</evidence>
<dbReference type="EMBL" id="PQFF01000190">
    <property type="protein sequence ID" value="RHZ76139.1"/>
    <property type="molecule type" value="Genomic_DNA"/>
</dbReference>
<dbReference type="InterPro" id="IPR023298">
    <property type="entry name" value="ATPase_P-typ_TM_dom_sf"/>
</dbReference>
<dbReference type="Proteomes" id="UP000266861">
    <property type="component" value="Unassembled WGS sequence"/>
</dbReference>
<proteinExistence type="predicted"/>
<keyword evidence="3" id="KW-0812">Transmembrane</keyword>
<gene>
    <name evidence="5" type="ORF">Glove_203g42</name>
</gene>
<keyword evidence="6" id="KW-1185">Reference proteome</keyword>
<comment type="caution">
    <text evidence="5">The sequence shown here is derived from an EMBL/GenBank/DDBJ whole genome shotgun (WGS) entry which is preliminary data.</text>
</comment>
<dbReference type="SUPFAM" id="SSF81665">
    <property type="entry name" value="Calcium ATPase, transmembrane domain M"/>
    <property type="match status" value="1"/>
</dbReference>
<feature type="domain" description="P-type ATPase A" evidence="4">
    <location>
        <begin position="123"/>
        <end position="165"/>
    </location>
</feature>
<dbReference type="AlphaFoldDB" id="A0A397IJC6"/>
<feature type="transmembrane region" description="Helical" evidence="3">
    <location>
        <begin position="89"/>
        <end position="109"/>
    </location>
</feature>
<dbReference type="PANTHER" id="PTHR24093:SF369">
    <property type="entry name" value="CALCIUM-TRANSPORTING ATPASE"/>
    <property type="match status" value="1"/>
</dbReference>
<dbReference type="InterPro" id="IPR059000">
    <property type="entry name" value="ATPase_P-type_domA"/>
</dbReference>
<protein>
    <recommendedName>
        <fullName evidence="4">P-type ATPase A domain-containing protein</fullName>
    </recommendedName>
</protein>
<dbReference type="SUPFAM" id="SSF81653">
    <property type="entry name" value="Calcium ATPase, transduction domain A"/>
    <property type="match status" value="1"/>
</dbReference>
<comment type="subcellular location">
    <subcellularLocation>
        <location evidence="1">Endomembrane system</location>
        <topology evidence="1">Multi-pass membrane protein</topology>
    </subcellularLocation>
</comment>
<keyword evidence="3" id="KW-0472">Membrane</keyword>